<organism evidence="1 2">
    <name type="scientific">Diploptera punctata</name>
    <name type="common">Pacific beetle cockroach</name>
    <dbReference type="NCBI Taxonomy" id="6984"/>
    <lineage>
        <taxon>Eukaryota</taxon>
        <taxon>Metazoa</taxon>
        <taxon>Ecdysozoa</taxon>
        <taxon>Arthropoda</taxon>
        <taxon>Hexapoda</taxon>
        <taxon>Insecta</taxon>
        <taxon>Pterygota</taxon>
        <taxon>Neoptera</taxon>
        <taxon>Polyneoptera</taxon>
        <taxon>Dictyoptera</taxon>
        <taxon>Blattodea</taxon>
        <taxon>Blaberoidea</taxon>
        <taxon>Blaberidae</taxon>
        <taxon>Diplopterinae</taxon>
        <taxon>Diploptera</taxon>
    </lineage>
</organism>
<comment type="caution">
    <text evidence="1">The sequence shown here is derived from an EMBL/GenBank/DDBJ whole genome shotgun (WGS) entry which is preliminary data.</text>
</comment>
<name>A0AAD7ZX45_DIPPU</name>
<accession>A0AAD7ZX45</accession>
<protein>
    <submittedName>
        <fullName evidence="1">Uncharacterized protein</fullName>
    </submittedName>
</protein>
<gene>
    <name evidence="1" type="ORF">L9F63_018241</name>
</gene>
<reference evidence="1" key="1">
    <citation type="journal article" date="2023" name="IScience">
        <title>Live-bearing cockroach genome reveals convergent evolutionary mechanisms linked to viviparity in insects and beyond.</title>
        <authorList>
            <person name="Fouks B."/>
            <person name="Harrison M.C."/>
            <person name="Mikhailova A.A."/>
            <person name="Marchal E."/>
            <person name="English S."/>
            <person name="Carruthers M."/>
            <person name="Jennings E.C."/>
            <person name="Chiamaka E.L."/>
            <person name="Frigard R.A."/>
            <person name="Pippel M."/>
            <person name="Attardo G.M."/>
            <person name="Benoit J.B."/>
            <person name="Bornberg-Bauer E."/>
            <person name="Tobe S.S."/>
        </authorList>
    </citation>
    <scope>NUCLEOTIDE SEQUENCE</scope>
    <source>
        <strain evidence="1">Stay&amp;Tobe</strain>
    </source>
</reference>
<proteinExistence type="predicted"/>
<dbReference type="EMBL" id="JASPKZ010005684">
    <property type="protein sequence ID" value="KAJ9588399.1"/>
    <property type="molecule type" value="Genomic_DNA"/>
</dbReference>
<feature type="non-terminal residue" evidence="1">
    <location>
        <position position="62"/>
    </location>
</feature>
<keyword evidence="2" id="KW-1185">Reference proteome</keyword>
<reference evidence="1" key="2">
    <citation type="submission" date="2023-05" db="EMBL/GenBank/DDBJ databases">
        <authorList>
            <person name="Fouks B."/>
        </authorList>
    </citation>
    <scope>NUCLEOTIDE SEQUENCE</scope>
    <source>
        <strain evidence="1">Stay&amp;Tobe</strain>
        <tissue evidence="1">Testes</tissue>
    </source>
</reference>
<dbReference type="Proteomes" id="UP001233999">
    <property type="component" value="Unassembled WGS sequence"/>
</dbReference>
<dbReference type="AlphaFoldDB" id="A0AAD7ZX45"/>
<evidence type="ECO:0000313" key="2">
    <source>
        <dbReference type="Proteomes" id="UP001233999"/>
    </source>
</evidence>
<evidence type="ECO:0000313" key="1">
    <source>
        <dbReference type="EMBL" id="KAJ9588399.1"/>
    </source>
</evidence>
<sequence length="62" mass="7588">ICRVFNFDLYKIHILFPRQKKQVKIHKLTQIVRLYKLQLSYRGLYYLGPLSLLFNSRYSCHI</sequence>
<feature type="non-terminal residue" evidence="1">
    <location>
        <position position="1"/>
    </location>
</feature>